<dbReference type="InParanoid" id="A0A4S2MNH0"/>
<evidence type="ECO:0000313" key="3">
    <source>
        <dbReference type="Proteomes" id="UP000298138"/>
    </source>
</evidence>
<gene>
    <name evidence="2" type="ORF">EX30DRAFT_344650</name>
</gene>
<organism evidence="2 3">
    <name type="scientific">Ascodesmis nigricans</name>
    <dbReference type="NCBI Taxonomy" id="341454"/>
    <lineage>
        <taxon>Eukaryota</taxon>
        <taxon>Fungi</taxon>
        <taxon>Dikarya</taxon>
        <taxon>Ascomycota</taxon>
        <taxon>Pezizomycotina</taxon>
        <taxon>Pezizomycetes</taxon>
        <taxon>Pezizales</taxon>
        <taxon>Ascodesmidaceae</taxon>
        <taxon>Ascodesmis</taxon>
    </lineage>
</organism>
<proteinExistence type="predicted"/>
<name>A0A4S2MNH0_9PEZI</name>
<sequence>MLFRSLLVSAFLALAAATEAPKTTVTSTTRVYVTLHPSATGSPSTHNVTAPTSSGVPTQFEGAGSMNAVPVVMMGAAAAVLAVLV</sequence>
<keyword evidence="3" id="KW-1185">Reference proteome</keyword>
<evidence type="ECO:0000256" key="1">
    <source>
        <dbReference type="SAM" id="SignalP"/>
    </source>
</evidence>
<accession>A0A4S2MNH0</accession>
<reference evidence="2 3" key="1">
    <citation type="submission" date="2019-04" db="EMBL/GenBank/DDBJ databases">
        <title>Comparative genomics and transcriptomics to analyze fruiting body development in filamentous ascomycetes.</title>
        <authorList>
            <consortium name="DOE Joint Genome Institute"/>
            <person name="Lutkenhaus R."/>
            <person name="Traeger S."/>
            <person name="Breuer J."/>
            <person name="Kuo A."/>
            <person name="Lipzen A."/>
            <person name="Pangilinan J."/>
            <person name="Dilworth D."/>
            <person name="Sandor L."/>
            <person name="Poggeler S."/>
            <person name="Barry K."/>
            <person name="Grigoriev I.V."/>
            <person name="Nowrousian M."/>
        </authorList>
    </citation>
    <scope>NUCLEOTIDE SEQUENCE [LARGE SCALE GENOMIC DNA]</scope>
    <source>
        <strain evidence="2 3">CBS 389.68</strain>
    </source>
</reference>
<protein>
    <submittedName>
        <fullName evidence="2">Uncharacterized protein</fullName>
    </submittedName>
</protein>
<feature type="signal peptide" evidence="1">
    <location>
        <begin position="1"/>
        <end position="17"/>
    </location>
</feature>
<dbReference type="AlphaFoldDB" id="A0A4S2MNH0"/>
<keyword evidence="1" id="KW-0732">Signal</keyword>
<dbReference type="EMBL" id="ML220167">
    <property type="protein sequence ID" value="TGZ76769.1"/>
    <property type="molecule type" value="Genomic_DNA"/>
</dbReference>
<dbReference type="Proteomes" id="UP000298138">
    <property type="component" value="Unassembled WGS sequence"/>
</dbReference>
<feature type="chain" id="PRO_5020588306" evidence="1">
    <location>
        <begin position="18"/>
        <end position="85"/>
    </location>
</feature>
<evidence type="ECO:0000313" key="2">
    <source>
        <dbReference type="EMBL" id="TGZ76769.1"/>
    </source>
</evidence>